<dbReference type="AlphaFoldDB" id="A0A0H4P9P6"/>
<name>A0A0H4P9P6_9BACT</name>
<feature type="domain" description="YhcG N-terminal" evidence="2">
    <location>
        <begin position="13"/>
        <end position="148"/>
    </location>
</feature>
<dbReference type="InterPro" id="IPR053148">
    <property type="entry name" value="PD-DEXK-like_domain"/>
</dbReference>
<evidence type="ECO:0008006" key="5">
    <source>
        <dbReference type="Google" id="ProtNLM"/>
    </source>
</evidence>
<reference evidence="3 4" key="1">
    <citation type="submission" date="2015-07" db="EMBL/GenBank/DDBJ databases">
        <authorList>
            <person name="Kim K.M."/>
        </authorList>
    </citation>
    <scope>NUCLEOTIDE SEQUENCE [LARGE SCALE GENOMIC DNA]</scope>
    <source>
        <strain evidence="3 4">KCTC 12363</strain>
    </source>
</reference>
<dbReference type="InterPro" id="IPR009362">
    <property type="entry name" value="YhcG_C"/>
</dbReference>
<gene>
    <name evidence="3" type="ORF">CA2015_1470</name>
</gene>
<dbReference type="Proteomes" id="UP000036520">
    <property type="component" value="Chromosome"/>
</dbReference>
<dbReference type="PANTHER" id="PTHR30547:SF0">
    <property type="entry name" value="BLR8175 PROTEIN"/>
    <property type="match status" value="1"/>
</dbReference>
<accession>A0A0H4P9P6</accession>
<evidence type="ECO:0000259" key="1">
    <source>
        <dbReference type="Pfam" id="PF06250"/>
    </source>
</evidence>
<dbReference type="InterPro" id="IPR041527">
    <property type="entry name" value="YhcG_N"/>
</dbReference>
<protein>
    <recommendedName>
        <fullName evidence="5">Cytoplasmic protein</fullName>
    </recommendedName>
</protein>
<dbReference type="STRING" id="320787.CA2015_1470"/>
<feature type="domain" description="YhcG PDDEXK nuclease" evidence="1">
    <location>
        <begin position="173"/>
        <end position="326"/>
    </location>
</feature>
<keyword evidence="4" id="KW-1185">Reference proteome</keyword>
<evidence type="ECO:0000313" key="4">
    <source>
        <dbReference type="Proteomes" id="UP000036520"/>
    </source>
</evidence>
<sequence length="354" mass="41412">MNDLKLYDNFFNEILQTISSARYEAYKSLNKHHTGLNFEIGKLIVKNQEVNNWGKSIVETLSTDINKQIDGIKGYSAQNLWRMRQFYLEYKDEQELLELAAKIPWGQNLLIMHQVKGREERKYYLNATDKMAWSRSVLLNQIKANAYQNHLINPKQCNFENALPVHLSEQASEALKSEYNLDFLGINKPVLERELENRLIENIRDLLLELGYGFSFIGNQYRLRLNQKEYFIDLLFYHRILKCLVAIELKTVEFEPEFAGKMNFYLELLDEQEKQPDDNPSIGIILCPTKDNIEVEYSLRTNIKPIGVAEYKLTHELPKQLKGKVPTEKELKRMLKKAIRNAGDSAEDKNESNK</sequence>
<evidence type="ECO:0000259" key="2">
    <source>
        <dbReference type="Pfam" id="PF17761"/>
    </source>
</evidence>
<dbReference type="KEGG" id="camu:CA2015_1470"/>
<dbReference type="EMBL" id="CP012040">
    <property type="protein sequence ID" value="AKP50909.1"/>
    <property type="molecule type" value="Genomic_DNA"/>
</dbReference>
<dbReference type="Pfam" id="PF17761">
    <property type="entry name" value="DUF1016_N"/>
    <property type="match status" value="1"/>
</dbReference>
<dbReference type="Pfam" id="PF06250">
    <property type="entry name" value="YhcG_C"/>
    <property type="match status" value="1"/>
</dbReference>
<dbReference type="PANTHER" id="PTHR30547">
    <property type="entry name" value="UNCHARACTERIZED PROTEIN YHCG-RELATED"/>
    <property type="match status" value="1"/>
</dbReference>
<dbReference type="OrthoDB" id="9801263at2"/>
<dbReference type="Gene3D" id="3.40.1350.10">
    <property type="match status" value="1"/>
</dbReference>
<evidence type="ECO:0000313" key="3">
    <source>
        <dbReference type="EMBL" id="AKP50909.1"/>
    </source>
</evidence>
<dbReference type="PATRIC" id="fig|320787.5.peg.1619"/>
<dbReference type="GO" id="GO:0003676">
    <property type="term" value="F:nucleic acid binding"/>
    <property type="evidence" value="ECO:0007669"/>
    <property type="project" value="InterPro"/>
</dbReference>
<proteinExistence type="predicted"/>
<dbReference type="RefSeq" id="WP_048641306.1">
    <property type="nucleotide sequence ID" value="NZ_CP012040.1"/>
</dbReference>
<organism evidence="3 4">
    <name type="scientific">Cyclobacterium amurskyense</name>
    <dbReference type="NCBI Taxonomy" id="320787"/>
    <lineage>
        <taxon>Bacteria</taxon>
        <taxon>Pseudomonadati</taxon>
        <taxon>Bacteroidota</taxon>
        <taxon>Cytophagia</taxon>
        <taxon>Cytophagales</taxon>
        <taxon>Cyclobacteriaceae</taxon>
        <taxon>Cyclobacterium</taxon>
    </lineage>
</organism>
<dbReference type="InterPro" id="IPR011856">
    <property type="entry name" value="tRNA_endonuc-like_dom_sf"/>
</dbReference>